<dbReference type="AlphaFoldDB" id="A0A1J7IBN7"/>
<dbReference type="InParanoid" id="A0A1J7IBN7"/>
<organism evidence="2 3">
    <name type="scientific">Coniochaeta ligniaria NRRL 30616</name>
    <dbReference type="NCBI Taxonomy" id="1408157"/>
    <lineage>
        <taxon>Eukaryota</taxon>
        <taxon>Fungi</taxon>
        <taxon>Dikarya</taxon>
        <taxon>Ascomycota</taxon>
        <taxon>Pezizomycotina</taxon>
        <taxon>Sordariomycetes</taxon>
        <taxon>Sordariomycetidae</taxon>
        <taxon>Coniochaetales</taxon>
        <taxon>Coniochaetaceae</taxon>
        <taxon>Coniochaeta</taxon>
    </lineage>
</organism>
<accession>A0A1J7IBN7</accession>
<sequence>MPYQVPREHIQNDASLSNAPPEAGMYGWEGRNNQSSLPYHHHPPDDEPHVNMVHIDLFHHFSTSNYGFVNTEQQPISHLVKEVAVRHAITTPFLMHQLLALAARHRSSVYDDPNRQAFYQHLATQLQTQAISLFGRVDLNTVTPHERVSIFLFSSLLGFQDLCDALSLRAASFEVFMARYLGYVHLHRGVHKVIKGSWENLRESELRPVLAAGHVMYENCGTGPECDDLKRRIDAAEGLGDEEKEACHGAIRHLQWLFDRRPDVRTHVNVLLAWAAMFPDGFLQLLEAGRREALCVLGYYFVLLHDCKDVWFVLDAGEVLLGLLVEYLGPEWAEWMKRPEELLREPLVGEPWG</sequence>
<feature type="region of interest" description="Disordered" evidence="1">
    <location>
        <begin position="1"/>
        <end position="45"/>
    </location>
</feature>
<feature type="compositionally biased region" description="Basic and acidic residues" evidence="1">
    <location>
        <begin position="1"/>
        <end position="11"/>
    </location>
</feature>
<dbReference type="PANTHER" id="PTHR47784:SF4">
    <property type="entry name" value="ZN(II)2CYS6 TRANSCRIPTION FACTOR (EUROFUNG)"/>
    <property type="match status" value="1"/>
</dbReference>
<keyword evidence="3" id="KW-1185">Reference proteome</keyword>
<dbReference type="EMBL" id="KV875102">
    <property type="protein sequence ID" value="OIW24853.1"/>
    <property type="molecule type" value="Genomic_DNA"/>
</dbReference>
<protein>
    <submittedName>
        <fullName evidence="2">Uncharacterized protein</fullName>
    </submittedName>
</protein>
<dbReference type="STRING" id="1408157.A0A1J7IBN7"/>
<dbReference type="OrthoDB" id="196847at2759"/>
<dbReference type="Proteomes" id="UP000182658">
    <property type="component" value="Unassembled WGS sequence"/>
</dbReference>
<reference evidence="2 3" key="1">
    <citation type="submission" date="2016-10" db="EMBL/GenBank/DDBJ databases">
        <title>Draft genome sequence of Coniochaeta ligniaria NRRL30616, a lignocellulolytic fungus for bioabatement of inhibitors in plant biomass hydrolysates.</title>
        <authorList>
            <consortium name="DOE Joint Genome Institute"/>
            <person name="Jimenez D.J."/>
            <person name="Hector R.E."/>
            <person name="Riley R."/>
            <person name="Sun H."/>
            <person name="Grigoriev I.V."/>
            <person name="Van Elsas J.D."/>
            <person name="Nichols N.N."/>
        </authorList>
    </citation>
    <scope>NUCLEOTIDE SEQUENCE [LARGE SCALE GENOMIC DNA]</scope>
    <source>
        <strain evidence="2 3">NRRL 30616</strain>
    </source>
</reference>
<name>A0A1J7IBN7_9PEZI</name>
<dbReference type="PANTHER" id="PTHR47784">
    <property type="entry name" value="STEROL UPTAKE CONTROL PROTEIN 2"/>
    <property type="match status" value="1"/>
</dbReference>
<evidence type="ECO:0000256" key="1">
    <source>
        <dbReference type="SAM" id="MobiDB-lite"/>
    </source>
</evidence>
<evidence type="ECO:0000313" key="3">
    <source>
        <dbReference type="Proteomes" id="UP000182658"/>
    </source>
</evidence>
<gene>
    <name evidence="2" type="ORF">CONLIGDRAFT_647939</name>
</gene>
<dbReference type="GO" id="GO:0001228">
    <property type="term" value="F:DNA-binding transcription activator activity, RNA polymerase II-specific"/>
    <property type="evidence" value="ECO:0007669"/>
    <property type="project" value="TreeGrafter"/>
</dbReference>
<proteinExistence type="predicted"/>
<evidence type="ECO:0000313" key="2">
    <source>
        <dbReference type="EMBL" id="OIW24853.1"/>
    </source>
</evidence>
<dbReference type="InterPro" id="IPR053157">
    <property type="entry name" value="Sterol_Uptake_Regulator"/>
</dbReference>